<proteinExistence type="predicted"/>
<name>A0A8D0F6Q9_STROC</name>
<reference evidence="1" key="1">
    <citation type="submission" date="2025-08" db="UniProtKB">
        <authorList>
            <consortium name="Ensembl"/>
        </authorList>
    </citation>
    <scope>IDENTIFICATION</scope>
</reference>
<accession>A0A8D0F6Q9</accession>
<protein>
    <submittedName>
        <fullName evidence="1">Uncharacterized protein</fullName>
    </submittedName>
</protein>
<sequence length="104" mass="11396">MGTSLAREMSRTGKEFYSMGTSVAREMSRPWPVSSSMRMSVAREMSSPWPVSSSMWTSVAREMSRPHGEVPWSMATWLGRAVCAVPRGGGSCGGTVNITPRYCQ</sequence>
<dbReference type="AlphaFoldDB" id="A0A8D0F6Q9"/>
<evidence type="ECO:0000313" key="2">
    <source>
        <dbReference type="Proteomes" id="UP000694551"/>
    </source>
</evidence>
<evidence type="ECO:0000313" key="1">
    <source>
        <dbReference type="Ensembl" id="ENSSOCP00000011190.1"/>
    </source>
</evidence>
<dbReference type="Proteomes" id="UP000694551">
    <property type="component" value="Unplaced"/>
</dbReference>
<dbReference type="Ensembl" id="ENSSOCT00000011489.1">
    <property type="protein sequence ID" value="ENSSOCP00000011190.1"/>
    <property type="gene ID" value="ENSSOCG00000008502.1"/>
</dbReference>
<reference evidence="1" key="2">
    <citation type="submission" date="2025-09" db="UniProtKB">
        <authorList>
            <consortium name="Ensembl"/>
        </authorList>
    </citation>
    <scope>IDENTIFICATION</scope>
</reference>
<keyword evidence="2" id="KW-1185">Reference proteome</keyword>
<organism evidence="1 2">
    <name type="scientific">Strix occidentalis caurina</name>
    <name type="common">northern spotted owl</name>
    <dbReference type="NCBI Taxonomy" id="311401"/>
    <lineage>
        <taxon>Eukaryota</taxon>
        <taxon>Metazoa</taxon>
        <taxon>Chordata</taxon>
        <taxon>Craniata</taxon>
        <taxon>Vertebrata</taxon>
        <taxon>Euteleostomi</taxon>
        <taxon>Archelosauria</taxon>
        <taxon>Archosauria</taxon>
        <taxon>Dinosauria</taxon>
        <taxon>Saurischia</taxon>
        <taxon>Theropoda</taxon>
        <taxon>Coelurosauria</taxon>
        <taxon>Aves</taxon>
        <taxon>Neognathae</taxon>
        <taxon>Neoaves</taxon>
        <taxon>Telluraves</taxon>
        <taxon>Strigiformes</taxon>
        <taxon>Strigidae</taxon>
        <taxon>Strix</taxon>
    </lineage>
</organism>